<dbReference type="Pfam" id="PF12490">
    <property type="entry name" value="BCAS3"/>
    <property type="match status" value="1"/>
</dbReference>
<dbReference type="InterPro" id="IPR015943">
    <property type="entry name" value="WD40/YVTN_repeat-like_dom_sf"/>
</dbReference>
<dbReference type="GO" id="GO:0000407">
    <property type="term" value="C:phagophore assembly site"/>
    <property type="evidence" value="ECO:0007669"/>
    <property type="project" value="UniProtKB-SubCell"/>
</dbReference>
<reference evidence="5" key="1">
    <citation type="submission" date="2019-08" db="EMBL/GenBank/DDBJ databases">
        <title>The improved chromosome-level genome for the pearl oyster Pinctada fucata martensii using PacBio sequencing and Hi-C.</title>
        <authorList>
            <person name="Zheng Z."/>
        </authorList>
    </citation>
    <scope>NUCLEOTIDE SEQUENCE</scope>
    <source>
        <strain evidence="5">ZZ-2019</strain>
        <tissue evidence="5">Adductor muscle</tissue>
    </source>
</reference>
<evidence type="ECO:0000259" key="4">
    <source>
        <dbReference type="Pfam" id="PF21034"/>
    </source>
</evidence>
<feature type="region of interest" description="Disordered" evidence="2">
    <location>
        <begin position="431"/>
        <end position="457"/>
    </location>
</feature>
<feature type="compositionally biased region" description="Low complexity" evidence="2">
    <location>
        <begin position="829"/>
        <end position="845"/>
    </location>
</feature>
<dbReference type="InterPro" id="IPR045142">
    <property type="entry name" value="BCAS3-like"/>
</dbReference>
<dbReference type="PANTHER" id="PTHR13268">
    <property type="entry name" value="BREAST CARCINOMA AMPLIFIED SEQUENCE 3"/>
    <property type="match status" value="1"/>
</dbReference>
<dbReference type="GO" id="GO:0006914">
    <property type="term" value="P:autophagy"/>
    <property type="evidence" value="ECO:0007669"/>
    <property type="project" value="InterPro"/>
</dbReference>
<dbReference type="GO" id="GO:0042594">
    <property type="term" value="P:response to starvation"/>
    <property type="evidence" value="ECO:0007669"/>
    <property type="project" value="TreeGrafter"/>
</dbReference>
<protein>
    <recommendedName>
        <fullName evidence="7">BCAS3 domain-containing protein</fullName>
    </recommendedName>
</protein>
<gene>
    <name evidence="5" type="ORF">FSP39_015274</name>
</gene>
<evidence type="ECO:0000313" key="5">
    <source>
        <dbReference type="EMBL" id="KAK3084553.1"/>
    </source>
</evidence>
<evidence type="ECO:0000259" key="3">
    <source>
        <dbReference type="Pfam" id="PF12490"/>
    </source>
</evidence>
<evidence type="ECO:0000313" key="6">
    <source>
        <dbReference type="Proteomes" id="UP001186944"/>
    </source>
</evidence>
<dbReference type="PANTHER" id="PTHR13268:SF0">
    <property type="entry name" value="BCAS3 MICROTUBULE ASSOCIATED CELL MIGRATION FACTOR"/>
    <property type="match status" value="1"/>
</dbReference>
<name>A0AA88XFK0_PINIB</name>
<feature type="domain" description="BCAS3" evidence="3">
    <location>
        <begin position="578"/>
        <end position="697"/>
    </location>
</feature>
<proteinExistence type="predicted"/>
<evidence type="ECO:0008006" key="7">
    <source>
        <dbReference type="Google" id="ProtNLM"/>
    </source>
</evidence>
<dbReference type="Gene3D" id="2.130.10.10">
    <property type="entry name" value="YVTN repeat-like/Quinoprotein amine dehydrogenase"/>
    <property type="match status" value="1"/>
</dbReference>
<sequence>SEKTIVESLVDFISDVVPQAYHGAPKTEDKERIQWLHFEKNDINDLSVNPDLSSKDNKGIPLLLILGYSNGVQIWSINSQGEAQEVVSLRQGPIRVCKVLPTPTPAYDECDQFRSKRPLLAICDTTSAGQPYCSVKFISLKTGDEVHNASFKTYSVHDIQCNKRVVAVVFQEKISVFDACSLKQKFWIMNCFPNTGPNVNPIALGTRWLAYADKRLVPVHQSCGGMSGDGAQSYAATVISAAKGAFKGLSMFGEAMMSSVTGCKPTTSQKKSESPPLDNGHRPGIVSIIDILSITADHFSVSEDNEGDGLMAHFHAHANEPVAHMTFDSSGTLLLTSCKLGHNFHVFRIMSHPCGSSLGAVHHLYTLHRGETTAKVIDMCFSHDSRWVTVSTHRGTTHVFPVTPYGGQVSTRTHCSSRIVNRASRFHKSAGLDDMDHLGSGRHSPVLSGSPGSTSGGQYDNYPTLMRHNALNISLGNPRLPPYPHPITVLPLAQIKQPLMAGRGGSKTGSPHHAPHDNWVLVSTCFSSPRMWVGGSPNLSLDRREGKRMVDSLYVMSQTGSLAEYVLEPKPRPSDKVTDDTPLDLVINGYTQWHLQRSTTSDEVKPPLVNNNPLILASEAVITQQPSNISDYPEPSPVTRHDSKDSLSSDPGIEEQWLSQVEIITHVGPHRRLWMGPQFSFKTYQNVQNTTVLSSNSSALLSQSPEVNISNMDIVSDEVDLESLKIQPARSSPVAMPNARPAYKRCGSDNTPPAGKGHPSSSILIEAGSFDQSPNLCDVYSSWAESTVAKQPRGSEELDDKIRETLAEAMLESPLKEGGPSSINDVFAGSNENLSTSSGSSSGINLPRGPEQNIDNIFNPNTESQDSS</sequence>
<comment type="caution">
    <text evidence="5">The sequence shown here is derived from an EMBL/GenBank/DDBJ whole genome shotgun (WGS) entry which is preliminary data.</text>
</comment>
<dbReference type="AlphaFoldDB" id="A0AA88XFK0"/>
<feature type="non-terminal residue" evidence="5">
    <location>
        <position position="1"/>
    </location>
</feature>
<feature type="region of interest" description="Disordered" evidence="2">
    <location>
        <begin position="811"/>
        <end position="868"/>
    </location>
</feature>
<dbReference type="Pfam" id="PF21034">
    <property type="entry name" value="BCAS3_WD40"/>
    <property type="match status" value="1"/>
</dbReference>
<dbReference type="InterPro" id="IPR036322">
    <property type="entry name" value="WD40_repeat_dom_sf"/>
</dbReference>
<dbReference type="Proteomes" id="UP001186944">
    <property type="component" value="Unassembled WGS sequence"/>
</dbReference>
<keyword evidence="6" id="KW-1185">Reference proteome</keyword>
<organism evidence="5 6">
    <name type="scientific">Pinctada imbricata</name>
    <name type="common">Atlantic pearl-oyster</name>
    <name type="synonym">Pinctada martensii</name>
    <dbReference type="NCBI Taxonomy" id="66713"/>
    <lineage>
        <taxon>Eukaryota</taxon>
        <taxon>Metazoa</taxon>
        <taxon>Spiralia</taxon>
        <taxon>Lophotrochozoa</taxon>
        <taxon>Mollusca</taxon>
        <taxon>Bivalvia</taxon>
        <taxon>Autobranchia</taxon>
        <taxon>Pteriomorphia</taxon>
        <taxon>Pterioida</taxon>
        <taxon>Pterioidea</taxon>
        <taxon>Pteriidae</taxon>
        <taxon>Pinctada</taxon>
    </lineage>
</organism>
<dbReference type="InterPro" id="IPR022175">
    <property type="entry name" value="BCAS3_dom"/>
</dbReference>
<dbReference type="InterPro" id="IPR048382">
    <property type="entry name" value="BCAS3_WD40"/>
</dbReference>
<dbReference type="SUPFAM" id="SSF50978">
    <property type="entry name" value="WD40 repeat-like"/>
    <property type="match status" value="1"/>
</dbReference>
<evidence type="ECO:0000256" key="2">
    <source>
        <dbReference type="SAM" id="MobiDB-lite"/>
    </source>
</evidence>
<feature type="region of interest" description="Disordered" evidence="2">
    <location>
        <begin position="626"/>
        <end position="651"/>
    </location>
</feature>
<dbReference type="EMBL" id="VSWD01000013">
    <property type="protein sequence ID" value="KAK3084553.1"/>
    <property type="molecule type" value="Genomic_DNA"/>
</dbReference>
<feature type="compositionally biased region" description="Polar residues" evidence="2">
    <location>
        <begin position="853"/>
        <end position="868"/>
    </location>
</feature>
<feature type="domain" description="BCAS3 WD40" evidence="4">
    <location>
        <begin position="31"/>
        <end position="499"/>
    </location>
</feature>
<comment type="subcellular location">
    <subcellularLocation>
        <location evidence="1">Preautophagosomal structure</location>
    </subcellularLocation>
</comment>
<accession>A0AA88XFK0</accession>
<evidence type="ECO:0000256" key="1">
    <source>
        <dbReference type="ARBA" id="ARBA00004329"/>
    </source>
</evidence>
<feature type="region of interest" description="Disordered" evidence="2">
    <location>
        <begin position="263"/>
        <end position="282"/>
    </location>
</feature>